<keyword evidence="1" id="KW-0863">Zinc-finger</keyword>
<dbReference type="RefSeq" id="YP_008992196.1">
    <property type="nucleotide sequence ID" value="NC_023177.1"/>
</dbReference>
<dbReference type="Proteomes" id="UP000203482">
    <property type="component" value="Segment"/>
</dbReference>
<evidence type="ECO:0000313" key="3">
    <source>
        <dbReference type="EMBL" id="AHD25590.1"/>
    </source>
</evidence>
<protein>
    <submittedName>
        <fullName evidence="3">Ac44</fullName>
    </submittedName>
</protein>
<dbReference type="GO" id="GO:0008270">
    <property type="term" value="F:zinc ion binding"/>
    <property type="evidence" value="ECO:0007669"/>
    <property type="project" value="UniProtKB-KW"/>
</dbReference>
<organism evidence="3 4">
    <name type="scientific">Choristoneura murinana nucleopolyhedrovirus</name>
    <dbReference type="NCBI Taxonomy" id="1987479"/>
    <lineage>
        <taxon>Viruses</taxon>
        <taxon>Viruses incertae sedis</taxon>
        <taxon>Naldaviricetes</taxon>
        <taxon>Lefavirales</taxon>
        <taxon>Baculoviridae</taxon>
        <taxon>Alphabaculovirus</taxon>
        <taxon>Alphabaculovirus chomurinanae</taxon>
    </lineage>
</organism>
<evidence type="ECO:0000313" key="4">
    <source>
        <dbReference type="Proteomes" id="UP000203482"/>
    </source>
</evidence>
<dbReference type="EMBL" id="KF894742">
    <property type="protein sequence ID" value="AHD25590.1"/>
    <property type="molecule type" value="Genomic_DNA"/>
</dbReference>
<reference evidence="3 4" key="1">
    <citation type="journal article" date="2014" name="Genome Announc.">
        <title>Genome Sequence of an Alphabaculovirus Isolated from Choristoneura murinana.</title>
        <authorList>
            <person name="Rohrmann G.F."/>
            <person name="Erlandson M.A."/>
            <person name="Theilmann D.A."/>
        </authorList>
    </citation>
    <scope>NUCLEOTIDE SEQUENCE [LARGE SCALE GENOMIC DNA]</scope>
    <source>
        <strain evidence="3 4">Darmstadt</strain>
    </source>
</reference>
<feature type="domain" description="RING-type" evidence="2">
    <location>
        <begin position="119"/>
        <end position="160"/>
    </location>
</feature>
<keyword evidence="4" id="KW-1185">Reference proteome</keyword>
<dbReference type="OrthoDB" id="14290at10239"/>
<dbReference type="GeneID" id="18126215"/>
<sequence>MPLASCATTLCTCLKSSLRARRPRQRRYTASAWPLCAAASYCANVATQVSMATTLTGDGRYFEATKEPGGCVIFTVRRYNPHIVGFAGIRAHMLRNLRDKGLLLPADANCALHTVPSACAHCKRSLTLTPAVSYLPCGHSCLCTDCDELFNKHNACFNCKCKLKYKLKFRK</sequence>
<dbReference type="PROSITE" id="PS50089">
    <property type="entry name" value="ZF_RING_2"/>
    <property type="match status" value="1"/>
</dbReference>
<dbReference type="InterPro" id="IPR001841">
    <property type="entry name" value="Znf_RING"/>
</dbReference>
<keyword evidence="1" id="KW-0479">Metal-binding</keyword>
<name>V9XTL2_9ABAC</name>
<dbReference type="KEGG" id="vg:18126215"/>
<gene>
    <name evidence="3" type="ORF">chmu104</name>
</gene>
<evidence type="ECO:0000256" key="1">
    <source>
        <dbReference type="PROSITE-ProRule" id="PRU00175"/>
    </source>
</evidence>
<evidence type="ECO:0000259" key="2">
    <source>
        <dbReference type="PROSITE" id="PS50089"/>
    </source>
</evidence>
<accession>V9XTL2</accession>
<keyword evidence="1" id="KW-0862">Zinc</keyword>
<proteinExistence type="predicted"/>